<dbReference type="EC" id="2.4.1.325" evidence="6"/>
<keyword evidence="2" id="KW-0997">Cell inner membrane</keyword>
<dbReference type="Pfam" id="PF07429">
    <property type="entry name" value="Glyco_transf_56"/>
    <property type="match status" value="1"/>
</dbReference>
<evidence type="ECO:0000256" key="3">
    <source>
        <dbReference type="ARBA" id="ARBA00022676"/>
    </source>
</evidence>
<evidence type="ECO:0000256" key="4">
    <source>
        <dbReference type="ARBA" id="ARBA00022679"/>
    </source>
</evidence>
<evidence type="ECO:0000313" key="6">
    <source>
        <dbReference type="EMBL" id="MCW3167523.1"/>
    </source>
</evidence>
<gene>
    <name evidence="6" type="ORF">OMO38_03195</name>
</gene>
<protein>
    <submittedName>
        <fullName evidence="6">TDP-N-acetylfucosamine:lipid II N-acetylfucosaminyltransferase</fullName>
        <ecNumber evidence="6">2.4.1.325</ecNumber>
    </submittedName>
</protein>
<dbReference type="InterPro" id="IPR009993">
    <property type="entry name" value="WecF"/>
</dbReference>
<dbReference type="EMBL" id="JAPDHW010000002">
    <property type="protein sequence ID" value="MCW3167523.1"/>
    <property type="molecule type" value="Genomic_DNA"/>
</dbReference>
<keyword evidence="1" id="KW-1003">Cell membrane</keyword>
<accession>A0ABT3HUQ2</accession>
<evidence type="ECO:0000256" key="2">
    <source>
        <dbReference type="ARBA" id="ARBA00022519"/>
    </source>
</evidence>
<comment type="caution">
    <text evidence="6">The sequence shown here is derived from an EMBL/GenBank/DDBJ whole genome shotgun (WGS) entry which is preliminary data.</text>
</comment>
<dbReference type="RefSeq" id="WP_264748779.1">
    <property type="nucleotide sequence ID" value="NZ_JAPDHW010000002.1"/>
</dbReference>
<keyword evidence="7" id="KW-1185">Reference proteome</keyword>
<evidence type="ECO:0000256" key="1">
    <source>
        <dbReference type="ARBA" id="ARBA00022475"/>
    </source>
</evidence>
<evidence type="ECO:0000313" key="7">
    <source>
        <dbReference type="Proteomes" id="UP001163731"/>
    </source>
</evidence>
<keyword evidence="4 6" id="KW-0808">Transferase</keyword>
<reference evidence="6" key="1">
    <citation type="submission" date="2022-10" db="EMBL/GenBank/DDBJ databases">
        <title>Chryseobacterium babae sp. nov. isolated from the gut of the beetle Oryctes rhinoceros, and Chryseobacterium kimseyorum sp. nov., isolated from a stick insect rearing cage.</title>
        <authorList>
            <person name="Shelomi M."/>
            <person name="Han C.-J."/>
            <person name="Chen W.-M."/>
            <person name="Chen H.-K."/>
            <person name="Liaw S.-J."/>
            <person name="Muhle E."/>
            <person name="Clermont D."/>
        </authorList>
    </citation>
    <scope>NUCLEOTIDE SEQUENCE</scope>
    <source>
        <strain evidence="6">09-1422</strain>
    </source>
</reference>
<proteinExistence type="predicted"/>
<dbReference type="Proteomes" id="UP001163731">
    <property type="component" value="Unassembled WGS sequence"/>
</dbReference>
<name>A0ABT3HUQ2_9FLAO</name>
<keyword evidence="5" id="KW-0472">Membrane</keyword>
<organism evidence="6 7">
    <name type="scientific">Chryseobacterium kimseyorum</name>
    <dbReference type="NCBI Taxonomy" id="2984028"/>
    <lineage>
        <taxon>Bacteria</taxon>
        <taxon>Pseudomonadati</taxon>
        <taxon>Bacteroidota</taxon>
        <taxon>Flavobacteriia</taxon>
        <taxon>Flavobacteriales</taxon>
        <taxon>Weeksellaceae</taxon>
        <taxon>Chryseobacterium group</taxon>
        <taxon>Chryseobacterium</taxon>
    </lineage>
</organism>
<evidence type="ECO:0000256" key="5">
    <source>
        <dbReference type="ARBA" id="ARBA00023136"/>
    </source>
</evidence>
<sequence>MSRDIKVVHFLEATLFTEAFINSFEKTSSDITFYIINNGFLDREYMKKDNVKLFDMDDNNERSLIINSINKNETKVAVFHVLNAVKMEIILSLRKDIRKIWCLWGNDFYDTNYYYPFKLYEKFNLAFFEKDKSIVRKIYNRPEFKTLIFNTLKHINTLGIKSKLLTKLNNHFALDRYFFIKENIDYISYIVPKEKKILSKIFPGKVFCHLYSDPDLPQFHHFKENNDNIAQGNNILLAHSAAETNNHLDCLEILKSCNLSTQKIISPLSYGGSKEYIGEVIQKGKEYFGERFVPLTERLSLEEYSKILSSCSVAMMNQRRQQAGGNLFHLIGSGIKVYLNKENGFYDYFVENGIKVFDITVFKNNFEVEQDLKSNSKKLRELYSEEHFQNQINISLQNL</sequence>
<dbReference type="GO" id="GO:0102031">
    <property type="term" value="F:4-acetamido-4,6-dideoxy-D-galactose transferase activity"/>
    <property type="evidence" value="ECO:0007669"/>
    <property type="project" value="UniProtKB-EC"/>
</dbReference>
<keyword evidence="3 6" id="KW-0328">Glycosyltransferase</keyword>